<feature type="compositionally biased region" description="Polar residues" evidence="8">
    <location>
        <begin position="211"/>
        <end position="259"/>
    </location>
</feature>
<dbReference type="PANTHER" id="PTHR31737:SF2">
    <property type="entry name" value="PROTEIN TOS1"/>
    <property type="match status" value="1"/>
</dbReference>
<organism evidence="12 13">
    <name type="scientific">Botryotinia fuckeliana (strain B05.10)</name>
    <name type="common">Noble rot fungus</name>
    <name type="synonym">Botrytis cinerea</name>
    <dbReference type="NCBI Taxonomy" id="332648"/>
    <lineage>
        <taxon>Eukaryota</taxon>
        <taxon>Fungi</taxon>
        <taxon>Dikarya</taxon>
        <taxon>Ascomycota</taxon>
        <taxon>Pezizomycotina</taxon>
        <taxon>Leotiomycetes</taxon>
        <taxon>Helotiales</taxon>
        <taxon>Sclerotiniaceae</taxon>
        <taxon>Botrytis</taxon>
    </lineage>
</organism>
<reference evidence="12 13" key="1">
    <citation type="journal article" date="2011" name="PLoS Genet.">
        <title>Genomic analysis of the necrotrophic fungal pathogens Sclerotinia sclerotiorum and Botrytis cinerea.</title>
        <authorList>
            <person name="Amselem J."/>
            <person name="Cuomo C.A."/>
            <person name="van Kan J.A."/>
            <person name="Viaud M."/>
            <person name="Benito E.P."/>
            <person name="Couloux A."/>
            <person name="Coutinho P.M."/>
            <person name="de Vries R.P."/>
            <person name="Dyer P.S."/>
            <person name="Fillinger S."/>
            <person name="Fournier E."/>
            <person name="Gout L."/>
            <person name="Hahn M."/>
            <person name="Kohn L."/>
            <person name="Lapalu N."/>
            <person name="Plummer K.M."/>
            <person name="Pradier J.M."/>
            <person name="Quevillon E."/>
            <person name="Sharon A."/>
            <person name="Simon A."/>
            <person name="ten Have A."/>
            <person name="Tudzynski B."/>
            <person name="Tudzynski P."/>
            <person name="Wincker P."/>
            <person name="Andrew M."/>
            <person name="Anthouard V."/>
            <person name="Beever R.E."/>
            <person name="Beffa R."/>
            <person name="Benoit I."/>
            <person name="Bouzid O."/>
            <person name="Brault B."/>
            <person name="Chen Z."/>
            <person name="Choquer M."/>
            <person name="Collemare J."/>
            <person name="Cotton P."/>
            <person name="Danchin E.G."/>
            <person name="Da Silva C."/>
            <person name="Gautier A."/>
            <person name="Giraud C."/>
            <person name="Giraud T."/>
            <person name="Gonzalez C."/>
            <person name="Grossetete S."/>
            <person name="Guldener U."/>
            <person name="Henrissat B."/>
            <person name="Howlett B.J."/>
            <person name="Kodira C."/>
            <person name="Kretschmer M."/>
            <person name="Lappartient A."/>
            <person name="Leroch M."/>
            <person name="Levis C."/>
            <person name="Mauceli E."/>
            <person name="Neuveglise C."/>
            <person name="Oeser B."/>
            <person name="Pearson M."/>
            <person name="Poulain J."/>
            <person name="Poussereau N."/>
            <person name="Quesneville H."/>
            <person name="Rascle C."/>
            <person name="Schumacher J."/>
            <person name="Segurens B."/>
            <person name="Sexton A."/>
            <person name="Silva E."/>
            <person name="Sirven C."/>
            <person name="Soanes D.M."/>
            <person name="Talbot N.J."/>
            <person name="Templeton M."/>
            <person name="Yandava C."/>
            <person name="Yarden O."/>
            <person name="Zeng Q."/>
            <person name="Rollins J.A."/>
            <person name="Lebrun M.H."/>
            <person name="Dickman M."/>
        </authorList>
    </citation>
    <scope>NUCLEOTIDE SEQUENCE [LARGE SCALE GENOMIC DNA]</scope>
    <source>
        <strain evidence="12 13">B05.10</strain>
    </source>
</reference>
<dbReference type="Proteomes" id="UP000001798">
    <property type="component" value="Chromosome 5"/>
</dbReference>
<evidence type="ECO:0000313" key="12">
    <source>
        <dbReference type="EMBL" id="ATZ50157.1"/>
    </source>
</evidence>
<evidence type="ECO:0000256" key="4">
    <source>
        <dbReference type="ARBA" id="ARBA00022729"/>
    </source>
</evidence>
<feature type="chain" id="PRO_5016748444" description="glucan endo-1,3-beta-D-glucosidase" evidence="9">
    <location>
        <begin position="22"/>
        <end position="511"/>
    </location>
</feature>
<dbReference type="PROSITE" id="PS51257">
    <property type="entry name" value="PROKAR_LIPOPROTEIN"/>
    <property type="match status" value="1"/>
</dbReference>
<evidence type="ECO:0000313" key="13">
    <source>
        <dbReference type="Proteomes" id="UP000001798"/>
    </source>
</evidence>
<keyword evidence="6" id="KW-0326">Glycosidase</keyword>
<comment type="catalytic activity">
    <reaction evidence="1">
        <text>Hydrolysis of (1-&gt;3)-beta-D-glucosidic linkages in (1-&gt;3)-beta-D-glucans.</text>
        <dbReference type="EC" id="3.2.1.39"/>
    </reaction>
</comment>
<feature type="domain" description="Cell wall protein YJL171C/Tos1 N-terminal" evidence="11">
    <location>
        <begin position="35"/>
        <end position="96"/>
    </location>
</feature>
<dbReference type="GeneID" id="5440348"/>
<dbReference type="EMBL" id="CP009809">
    <property type="protein sequence ID" value="ATZ50157.1"/>
    <property type="molecule type" value="Genomic_DNA"/>
</dbReference>
<dbReference type="OrthoDB" id="118256at2759"/>
<reference evidence="12 13" key="2">
    <citation type="journal article" date="2012" name="Eukaryot. Cell">
        <title>Genome update of Botrytis cinerea strains B05.10 and T4.</title>
        <authorList>
            <person name="Staats M."/>
            <person name="van Kan J.A."/>
        </authorList>
    </citation>
    <scope>NUCLEOTIDE SEQUENCE [LARGE SCALE GENOMIC DNA]</scope>
    <source>
        <strain evidence="12 13">B05.10</strain>
    </source>
</reference>
<dbReference type="GO" id="GO:0042973">
    <property type="term" value="F:glucan endo-1,3-beta-D-glucosidase activity"/>
    <property type="evidence" value="ECO:0007669"/>
    <property type="project" value="UniProtKB-EC"/>
</dbReference>
<keyword evidence="7" id="KW-0961">Cell wall biogenesis/degradation</keyword>
<dbReference type="InterPro" id="IPR018805">
    <property type="entry name" value="YJL171C/Tos1_C"/>
</dbReference>
<reference evidence="12 13" key="3">
    <citation type="journal article" date="2017" name="Mol. Plant Pathol.">
        <title>A gapless genome sequence of the fungus Botrytis cinerea.</title>
        <authorList>
            <person name="Van Kan J.A."/>
            <person name="Stassen J.H."/>
            <person name="Mosbach A."/>
            <person name="Van Der Lee T.A."/>
            <person name="Faino L."/>
            <person name="Farmer A.D."/>
            <person name="Papasotiriou D.G."/>
            <person name="Zhou S."/>
            <person name="Seidl M.F."/>
            <person name="Cottam E."/>
            <person name="Edel D."/>
            <person name="Hahn M."/>
            <person name="Schwartz D.C."/>
            <person name="Dietrich R.A."/>
            <person name="Widdison S."/>
            <person name="Scalliet G."/>
        </authorList>
    </citation>
    <scope>NUCLEOTIDE SEQUENCE [LARGE SCALE GENOMIC DNA]</scope>
    <source>
        <strain evidence="12 13">B05.10</strain>
    </source>
</reference>
<dbReference type="Pfam" id="PF10290">
    <property type="entry name" value="YJL171C_Tos1_N"/>
    <property type="match status" value="1"/>
</dbReference>
<dbReference type="PANTHER" id="PTHR31737">
    <property type="entry name" value="PROTEIN TOS1"/>
    <property type="match status" value="1"/>
</dbReference>
<gene>
    <name evidence="12" type="primary">Bctos1</name>
    <name evidence="12" type="ORF">BCIN_05g05310</name>
</gene>
<dbReference type="InterPro" id="IPR018807">
    <property type="entry name" value="YJL171C/Tos1_N"/>
</dbReference>
<dbReference type="EC" id="3.2.1.39" evidence="3"/>
<keyword evidence="13" id="KW-1185">Reference proteome</keyword>
<evidence type="ECO:0000256" key="8">
    <source>
        <dbReference type="SAM" id="MobiDB-lite"/>
    </source>
</evidence>
<dbReference type="GO" id="GO:0009277">
    <property type="term" value="C:fungal-type cell wall"/>
    <property type="evidence" value="ECO:0007669"/>
    <property type="project" value="TreeGrafter"/>
</dbReference>
<evidence type="ECO:0000256" key="6">
    <source>
        <dbReference type="ARBA" id="ARBA00023295"/>
    </source>
</evidence>
<dbReference type="AlphaFoldDB" id="A0A384JID0"/>
<dbReference type="RefSeq" id="XP_024548857.1">
    <property type="nucleotide sequence ID" value="XM_024693072.1"/>
</dbReference>
<dbReference type="VEuPathDB" id="FungiDB:Bcin05g05310"/>
<evidence type="ECO:0000259" key="11">
    <source>
        <dbReference type="Pfam" id="PF10290"/>
    </source>
</evidence>
<evidence type="ECO:0000259" key="10">
    <source>
        <dbReference type="Pfam" id="PF10287"/>
    </source>
</evidence>
<feature type="region of interest" description="Disordered" evidence="8">
    <location>
        <begin position="197"/>
        <end position="267"/>
    </location>
</feature>
<accession>A0A384JID0</accession>
<keyword evidence="5" id="KW-0378">Hydrolase</keyword>
<feature type="signal peptide" evidence="9">
    <location>
        <begin position="1"/>
        <end position="21"/>
    </location>
</feature>
<dbReference type="KEGG" id="bfu:BCIN_05g05310"/>
<evidence type="ECO:0000256" key="2">
    <source>
        <dbReference type="ARBA" id="ARBA00006055"/>
    </source>
</evidence>
<evidence type="ECO:0000256" key="9">
    <source>
        <dbReference type="SAM" id="SignalP"/>
    </source>
</evidence>
<evidence type="ECO:0000256" key="3">
    <source>
        <dbReference type="ARBA" id="ARBA00012780"/>
    </source>
</evidence>
<sequence>MRSNILATAYILSSAVSIASGCSEVSGNWYCNPVDAILYSNVGAPGTYNQVTDMSSDGICSSTPKSFSGPLSPLDEEVSFHFRGPLQLKQFAAYTPGTTASKKKREGSTARRRRHLQHIDKHVKGGNQKRDKIYATIDGQLVSWDNNYPTPGLDAFNGGAKTVTATIDGKIQTWINNWFGPSSTAMVTQASTAVPQSVSQGAATSEEAHETSTSLTVSPTNTALSQPQASTHASASQPNVSTNPSASEPQSSTSVPESQITASTTSSATAIASGSYSRIGYYNSAEQTLDNLVFLGNYGGQGSGVFNDAYGASLSFVNSSGTGGASSPQILADAILPSNEEVVVMLDEECNNDCGYVRPGSVAYHGFNGANKVFLLEFSMPIDGRTGFNGDMPSVWILNAQIPRTIQYGNPSCSCWESGCGEFDIAEALSSGSTFLKSTLHTNKPGGDSDYFERPTSSTMKLAVVFSSATSTIHIQVLPTSYDFPTSLTTGEIQSICGTSTGSQFSEFTIS</sequence>
<name>A0A384JID0_BOTFB</name>
<keyword evidence="4 9" id="KW-0732">Signal</keyword>
<dbReference type="GO" id="GO:0071555">
    <property type="term" value="P:cell wall organization"/>
    <property type="evidence" value="ECO:0007669"/>
    <property type="project" value="UniProtKB-KW"/>
</dbReference>
<proteinExistence type="inferred from homology"/>
<dbReference type="Pfam" id="PF10287">
    <property type="entry name" value="YJL171C_Tos1_C"/>
    <property type="match status" value="1"/>
</dbReference>
<evidence type="ECO:0000256" key="7">
    <source>
        <dbReference type="ARBA" id="ARBA00023316"/>
    </source>
</evidence>
<evidence type="ECO:0000256" key="1">
    <source>
        <dbReference type="ARBA" id="ARBA00000382"/>
    </source>
</evidence>
<comment type="similarity">
    <text evidence="2">Belongs to the PGA52 family.</text>
</comment>
<protein>
    <recommendedName>
        <fullName evidence="3">glucan endo-1,3-beta-D-glucosidase</fullName>
        <ecNumber evidence="3">3.2.1.39</ecNumber>
    </recommendedName>
</protein>
<evidence type="ECO:0000256" key="5">
    <source>
        <dbReference type="ARBA" id="ARBA00022801"/>
    </source>
</evidence>
<feature type="domain" description="Cell wall protein YJL171C/Tos1 C-terminal" evidence="10">
    <location>
        <begin position="274"/>
        <end position="495"/>
    </location>
</feature>